<comment type="similarity">
    <text evidence="2">Belongs to the pseudouridine synthase TruB family. Type 1 subfamily.</text>
</comment>
<dbReference type="GO" id="GO:0006400">
    <property type="term" value="P:tRNA modification"/>
    <property type="evidence" value="ECO:0007669"/>
    <property type="project" value="TreeGrafter"/>
</dbReference>
<comment type="caution">
    <text evidence="7">The sequence shown here is derived from an EMBL/GenBank/DDBJ whole genome shotgun (WGS) entry which is preliminary data.</text>
</comment>
<evidence type="ECO:0000256" key="2">
    <source>
        <dbReference type="ARBA" id="ARBA00005642"/>
    </source>
</evidence>
<evidence type="ECO:0000256" key="3">
    <source>
        <dbReference type="ARBA" id="ARBA00012787"/>
    </source>
</evidence>
<dbReference type="SUPFAM" id="SSF55120">
    <property type="entry name" value="Pseudouridine synthase"/>
    <property type="match status" value="1"/>
</dbReference>
<dbReference type="GO" id="GO:0003723">
    <property type="term" value="F:RNA binding"/>
    <property type="evidence" value="ECO:0007669"/>
    <property type="project" value="InterPro"/>
</dbReference>
<dbReference type="AlphaFoldDB" id="A0A1F5EHC6"/>
<protein>
    <recommendedName>
        <fullName evidence="3">tRNA pseudouridine(55) synthase</fullName>
        <ecNumber evidence="3">5.4.99.25</ecNumber>
    </recommendedName>
</protein>
<evidence type="ECO:0000259" key="6">
    <source>
        <dbReference type="Pfam" id="PF01509"/>
    </source>
</evidence>
<proteinExistence type="inferred from homology"/>
<sequence>MEKVLNLYKKEGETPLETTENFRKENSEYEKEKMTYAGRLDPMAEGVLLVLSGEECKNKEEYLNLDKEYEFEILWGIITDTYDILGIPKIYRGKAPVDLSGFGDVLKKLKGKQVFEYPPYSSATVEGKQLFQWAREGRLNEIEIPRKEVEIYNIELLENYEISGEELLKSIINRVQKVTGDFRQKEITKQWQLPGALPLGVDFVVSKVRVNCSRGTYVRAIANKLGNDLGVGAIALKIKRNKVGEYNIKNSR</sequence>
<evidence type="ECO:0000313" key="7">
    <source>
        <dbReference type="EMBL" id="OGD66808.1"/>
    </source>
</evidence>
<dbReference type="InterPro" id="IPR002501">
    <property type="entry name" value="PsdUridine_synth_N"/>
</dbReference>
<dbReference type="PANTHER" id="PTHR13767">
    <property type="entry name" value="TRNA-PSEUDOURIDINE SYNTHASE"/>
    <property type="match status" value="1"/>
</dbReference>
<evidence type="ECO:0000313" key="8">
    <source>
        <dbReference type="Proteomes" id="UP000179003"/>
    </source>
</evidence>
<keyword evidence="4" id="KW-0819">tRNA processing</keyword>
<name>A0A1F5EHC6_9BACT</name>
<comment type="catalytic activity">
    <reaction evidence="1">
        <text>uridine(55) in tRNA = pseudouridine(55) in tRNA</text>
        <dbReference type="Rhea" id="RHEA:42532"/>
        <dbReference type="Rhea" id="RHEA-COMP:10101"/>
        <dbReference type="Rhea" id="RHEA-COMP:10102"/>
        <dbReference type="ChEBI" id="CHEBI:65314"/>
        <dbReference type="ChEBI" id="CHEBI:65315"/>
        <dbReference type="EC" id="5.4.99.25"/>
    </reaction>
</comment>
<organism evidence="7 8">
    <name type="scientific">Candidatus Campbellbacteria bacterium RIFOXYC2_FULL_35_25</name>
    <dbReference type="NCBI Taxonomy" id="1797582"/>
    <lineage>
        <taxon>Bacteria</taxon>
        <taxon>Candidatus Campbelliibacteriota</taxon>
    </lineage>
</organism>
<keyword evidence="5" id="KW-0413">Isomerase</keyword>
<dbReference type="GO" id="GO:1990481">
    <property type="term" value="P:mRNA pseudouridine synthesis"/>
    <property type="evidence" value="ECO:0007669"/>
    <property type="project" value="TreeGrafter"/>
</dbReference>
<dbReference type="Proteomes" id="UP000179003">
    <property type="component" value="Unassembled WGS sequence"/>
</dbReference>
<gene>
    <name evidence="7" type="ORF">A2442_01655</name>
</gene>
<dbReference type="GO" id="GO:0160148">
    <property type="term" value="F:tRNA pseudouridine(55) synthase activity"/>
    <property type="evidence" value="ECO:0007669"/>
    <property type="project" value="UniProtKB-EC"/>
</dbReference>
<accession>A0A1F5EHC6</accession>
<dbReference type="Pfam" id="PF01509">
    <property type="entry name" value="TruB_N"/>
    <property type="match status" value="1"/>
</dbReference>
<dbReference type="Gene3D" id="3.30.2350.10">
    <property type="entry name" value="Pseudouridine synthase"/>
    <property type="match status" value="1"/>
</dbReference>
<dbReference type="STRING" id="1797582.A2442_01655"/>
<dbReference type="InterPro" id="IPR014780">
    <property type="entry name" value="tRNA_psdUridine_synth_TruB"/>
</dbReference>
<dbReference type="PANTHER" id="PTHR13767:SF2">
    <property type="entry name" value="PSEUDOURIDYLATE SYNTHASE TRUB1"/>
    <property type="match status" value="1"/>
</dbReference>
<dbReference type="InterPro" id="IPR020103">
    <property type="entry name" value="PsdUridine_synth_cat_dom_sf"/>
</dbReference>
<dbReference type="EC" id="5.4.99.25" evidence="3"/>
<feature type="domain" description="Pseudouridine synthase II N-terminal" evidence="6">
    <location>
        <begin position="29"/>
        <end position="159"/>
    </location>
</feature>
<dbReference type="EMBL" id="MFAE01000014">
    <property type="protein sequence ID" value="OGD66808.1"/>
    <property type="molecule type" value="Genomic_DNA"/>
</dbReference>
<evidence type="ECO:0000256" key="5">
    <source>
        <dbReference type="ARBA" id="ARBA00023235"/>
    </source>
</evidence>
<evidence type="ECO:0000256" key="1">
    <source>
        <dbReference type="ARBA" id="ARBA00000385"/>
    </source>
</evidence>
<evidence type="ECO:0000256" key="4">
    <source>
        <dbReference type="ARBA" id="ARBA00022694"/>
    </source>
</evidence>
<reference evidence="7 8" key="1">
    <citation type="journal article" date="2016" name="Nat. Commun.">
        <title>Thousands of microbial genomes shed light on interconnected biogeochemical processes in an aquifer system.</title>
        <authorList>
            <person name="Anantharaman K."/>
            <person name="Brown C.T."/>
            <person name="Hug L.A."/>
            <person name="Sharon I."/>
            <person name="Castelle C.J."/>
            <person name="Probst A.J."/>
            <person name="Thomas B.C."/>
            <person name="Singh A."/>
            <person name="Wilkins M.J."/>
            <person name="Karaoz U."/>
            <person name="Brodie E.L."/>
            <person name="Williams K.H."/>
            <person name="Hubbard S.S."/>
            <person name="Banfield J.F."/>
        </authorList>
    </citation>
    <scope>NUCLEOTIDE SEQUENCE [LARGE SCALE GENOMIC DNA]</scope>
</reference>